<protein>
    <submittedName>
        <fullName evidence="2 3">Uncharacterized protein</fullName>
    </submittedName>
</protein>
<reference evidence="2 3" key="1">
    <citation type="journal article" date="2010" name="Nature">
        <title>Genome sequencing and analysis of the model grass Brachypodium distachyon.</title>
        <authorList>
            <consortium name="International Brachypodium Initiative"/>
        </authorList>
    </citation>
    <scope>NUCLEOTIDE SEQUENCE [LARGE SCALE GENOMIC DNA]</scope>
    <source>
        <strain evidence="2 3">Bd21</strain>
    </source>
</reference>
<evidence type="ECO:0000313" key="2">
    <source>
        <dbReference type="EMBL" id="KQK05239.1"/>
    </source>
</evidence>
<dbReference type="PANTHER" id="PTHR33470:SF8">
    <property type="entry name" value="OS05G0531200 PROTEIN"/>
    <property type="match status" value="1"/>
</dbReference>
<name>I1HH99_BRADI</name>
<dbReference type="AlphaFoldDB" id="I1HH99"/>
<keyword evidence="4" id="KW-1185">Reference proteome</keyword>
<gene>
    <name evidence="3" type="primary">LOC100839300</name>
    <name evidence="2" type="ORF">BRADI_2g18920v3</name>
</gene>
<dbReference type="eggNOG" id="ENOG502R5Q1">
    <property type="taxonomic scope" value="Eukaryota"/>
</dbReference>
<dbReference type="PANTHER" id="PTHR33470">
    <property type="entry name" value="OS01G0164075 PROTEIN"/>
    <property type="match status" value="1"/>
</dbReference>
<dbReference type="STRING" id="15368.I1HH99"/>
<dbReference type="EMBL" id="CM000881">
    <property type="protein sequence ID" value="KQK05239.1"/>
    <property type="molecule type" value="Genomic_DNA"/>
</dbReference>
<dbReference type="HOGENOM" id="CLU_1450124_0_0_1"/>
<evidence type="ECO:0000313" key="3">
    <source>
        <dbReference type="EnsemblPlants" id="KQK05239"/>
    </source>
</evidence>
<dbReference type="OMA" id="NGYFIVM"/>
<evidence type="ECO:0000256" key="1">
    <source>
        <dbReference type="ARBA" id="ARBA00022729"/>
    </source>
</evidence>
<dbReference type="Proteomes" id="UP000008810">
    <property type="component" value="Chromosome 2"/>
</dbReference>
<accession>I1HH99</accession>
<evidence type="ECO:0000313" key="4">
    <source>
        <dbReference type="Proteomes" id="UP000008810"/>
    </source>
</evidence>
<dbReference type="OrthoDB" id="665669at2759"/>
<reference evidence="2" key="2">
    <citation type="submission" date="2017-06" db="EMBL/GenBank/DDBJ databases">
        <title>WGS assembly of Brachypodium distachyon.</title>
        <authorList>
            <consortium name="The International Brachypodium Initiative"/>
            <person name="Lucas S."/>
            <person name="Harmon-Smith M."/>
            <person name="Lail K."/>
            <person name="Tice H."/>
            <person name="Grimwood J."/>
            <person name="Bruce D."/>
            <person name="Barry K."/>
            <person name="Shu S."/>
            <person name="Lindquist E."/>
            <person name="Wang M."/>
            <person name="Pitluck S."/>
            <person name="Vogel J.P."/>
            <person name="Garvin D.F."/>
            <person name="Mockler T.C."/>
            <person name="Schmutz J."/>
            <person name="Rokhsar D."/>
            <person name="Bevan M.W."/>
        </authorList>
    </citation>
    <scope>NUCLEOTIDE SEQUENCE</scope>
    <source>
        <strain evidence="2">Bd21</strain>
    </source>
</reference>
<dbReference type="Gramene" id="KQK05239">
    <property type="protein sequence ID" value="KQK05239"/>
    <property type="gene ID" value="BRADI_2g18920v3"/>
</dbReference>
<reference evidence="3" key="3">
    <citation type="submission" date="2018-08" db="UniProtKB">
        <authorList>
            <consortium name="EnsemblPlants"/>
        </authorList>
    </citation>
    <scope>IDENTIFICATION</scope>
    <source>
        <strain evidence="3">cv. Bd21</strain>
    </source>
</reference>
<sequence>MASATTAFKIHGAAGVAAAIAVLLLSTFLLPFPSYASMYEADAHYKYKHVAPAPTPMPAYTPEPAPAPAPPTVIIVRGVIYCKSCKLANYNSGMDASPLPNATAKLVCEEMGGSGRRALEMTSTATDGNGFFLFMVYDVAAFTRNSGSCKVYLRSSPTMLCDAPFLPEDPTIGMSLAKEAEEEAEHDIYSIQSGALMYKPRSGVSCPAY</sequence>
<dbReference type="RefSeq" id="XP_003568038.1">
    <property type="nucleotide sequence ID" value="XM_003567990.4"/>
</dbReference>
<proteinExistence type="predicted"/>
<keyword evidence="1" id="KW-0732">Signal</keyword>
<dbReference type="Pfam" id="PF01190">
    <property type="entry name" value="Pollen_Ole_e_1"/>
    <property type="match status" value="1"/>
</dbReference>
<dbReference type="EnsemblPlants" id="KQK05239">
    <property type="protein sequence ID" value="KQK05239"/>
    <property type="gene ID" value="BRADI_2g18920v3"/>
</dbReference>
<dbReference type="KEGG" id="bdi:100839300"/>
<dbReference type="GO" id="GO:0071944">
    <property type="term" value="C:cell periphery"/>
    <property type="evidence" value="ECO:0000318"/>
    <property type="project" value="GO_Central"/>
</dbReference>
<dbReference type="GeneID" id="100839300"/>
<organism evidence="2">
    <name type="scientific">Brachypodium distachyon</name>
    <name type="common">Purple false brome</name>
    <name type="synonym">Trachynia distachya</name>
    <dbReference type="NCBI Taxonomy" id="15368"/>
    <lineage>
        <taxon>Eukaryota</taxon>
        <taxon>Viridiplantae</taxon>
        <taxon>Streptophyta</taxon>
        <taxon>Embryophyta</taxon>
        <taxon>Tracheophyta</taxon>
        <taxon>Spermatophyta</taxon>
        <taxon>Magnoliopsida</taxon>
        <taxon>Liliopsida</taxon>
        <taxon>Poales</taxon>
        <taxon>Poaceae</taxon>
        <taxon>BOP clade</taxon>
        <taxon>Pooideae</taxon>
        <taxon>Stipodae</taxon>
        <taxon>Brachypodieae</taxon>
        <taxon>Brachypodium</taxon>
    </lineage>
</organism>